<keyword evidence="3" id="KW-1185">Reference proteome</keyword>
<sequence length="287" mass="31820">MILHIQHQKQQPEQLGYSTSQFTANGVNENVYYSTTAQDDTPHPGATTTTNWPGTKTKPPGSRSDNEPVHYTGDAASNFYGSRAVRNAVTKNAAVVVGERMNSEHPQPGRLPITSKNFARNAAELENEALKMLNERAKNFYGNRAVRNAVTKNAAVVVGERMNSEHPQPGRLPITSKNFARNAAELENEALKMLNERAKKLPPPLDPSQLLNVKRVVSDNWQKKLEFDQRFLPPQPPQRLQQISSQEQDQQSRTIPEPAPRTVKPPPPPHANKVPNTFSGTEQGAGK</sequence>
<reference evidence="4" key="1">
    <citation type="submission" date="2016-06" db="UniProtKB">
        <authorList>
            <consortium name="WormBaseParasite"/>
        </authorList>
    </citation>
    <scope>IDENTIFICATION</scope>
</reference>
<dbReference type="AlphaFoldDB" id="A0A183EJE3"/>
<reference evidence="2 3" key="2">
    <citation type="submission" date="2018-11" db="EMBL/GenBank/DDBJ databases">
        <authorList>
            <consortium name="Pathogen Informatics"/>
        </authorList>
    </citation>
    <scope>NUCLEOTIDE SEQUENCE [LARGE SCALE GENOMIC DNA]</scope>
</reference>
<name>A0A183EJE3_9BILA</name>
<accession>A0A183EJE3</accession>
<organism evidence="4">
    <name type="scientific">Gongylonema pulchrum</name>
    <dbReference type="NCBI Taxonomy" id="637853"/>
    <lineage>
        <taxon>Eukaryota</taxon>
        <taxon>Metazoa</taxon>
        <taxon>Ecdysozoa</taxon>
        <taxon>Nematoda</taxon>
        <taxon>Chromadorea</taxon>
        <taxon>Rhabditida</taxon>
        <taxon>Spirurina</taxon>
        <taxon>Spiruromorpha</taxon>
        <taxon>Spiruroidea</taxon>
        <taxon>Gongylonematidae</taxon>
        <taxon>Gongylonema</taxon>
    </lineage>
</organism>
<dbReference type="Proteomes" id="UP000271098">
    <property type="component" value="Unassembled WGS sequence"/>
</dbReference>
<evidence type="ECO:0000256" key="1">
    <source>
        <dbReference type="SAM" id="MobiDB-lite"/>
    </source>
</evidence>
<protein>
    <submittedName>
        <fullName evidence="2 4">Uncharacterized protein</fullName>
    </submittedName>
</protein>
<dbReference type="WBParaSite" id="GPUH_0002110901-mRNA-1">
    <property type="protein sequence ID" value="GPUH_0002110901-mRNA-1"/>
    <property type="gene ID" value="GPUH_0002110901"/>
</dbReference>
<evidence type="ECO:0000313" key="4">
    <source>
        <dbReference type="WBParaSite" id="GPUH_0002110901-mRNA-1"/>
    </source>
</evidence>
<feature type="compositionally biased region" description="Pro residues" evidence="1">
    <location>
        <begin position="257"/>
        <end position="270"/>
    </location>
</feature>
<proteinExistence type="predicted"/>
<feature type="compositionally biased region" description="Low complexity" evidence="1">
    <location>
        <begin position="44"/>
        <end position="61"/>
    </location>
</feature>
<evidence type="ECO:0000313" key="2">
    <source>
        <dbReference type="EMBL" id="VDN37458.1"/>
    </source>
</evidence>
<feature type="region of interest" description="Disordered" evidence="1">
    <location>
        <begin position="35"/>
        <end position="71"/>
    </location>
</feature>
<evidence type="ECO:0000313" key="3">
    <source>
        <dbReference type="Proteomes" id="UP000271098"/>
    </source>
</evidence>
<dbReference type="EMBL" id="UYRT01091794">
    <property type="protein sequence ID" value="VDN37458.1"/>
    <property type="molecule type" value="Genomic_DNA"/>
</dbReference>
<feature type="region of interest" description="Disordered" evidence="1">
    <location>
        <begin position="229"/>
        <end position="287"/>
    </location>
</feature>
<gene>
    <name evidence="2" type="ORF">GPUH_LOCUS21083</name>
</gene>
<feature type="compositionally biased region" description="Low complexity" evidence="1">
    <location>
        <begin position="238"/>
        <end position="252"/>
    </location>
</feature>
<feature type="compositionally biased region" description="Polar residues" evidence="1">
    <location>
        <begin position="274"/>
        <end position="287"/>
    </location>
</feature>